<dbReference type="InterPro" id="IPR011705">
    <property type="entry name" value="BACK"/>
</dbReference>
<evidence type="ECO:0000256" key="1">
    <source>
        <dbReference type="ARBA" id="ARBA00022441"/>
    </source>
</evidence>
<protein>
    <submittedName>
        <fullName evidence="4">Kelch-like protein 12</fullName>
    </submittedName>
</protein>
<proteinExistence type="evidence at transcript level"/>
<dbReference type="AlphaFoldDB" id="A0A6F9DFF2"/>
<feature type="domain" description="BACK" evidence="3">
    <location>
        <begin position="1"/>
        <end position="92"/>
    </location>
</feature>
<dbReference type="PANTHER" id="PTHR24412">
    <property type="entry name" value="KELCH PROTEIN"/>
    <property type="match status" value="1"/>
</dbReference>
<dbReference type="Pfam" id="PF07707">
    <property type="entry name" value="BACK"/>
    <property type="match status" value="1"/>
</dbReference>
<keyword evidence="1" id="KW-0880">Kelch repeat</keyword>
<evidence type="ECO:0000313" key="4">
    <source>
        <dbReference type="EMBL" id="CAB3259570.1"/>
    </source>
</evidence>
<dbReference type="EMBL" id="LR786270">
    <property type="protein sequence ID" value="CAB3259570.1"/>
    <property type="molecule type" value="mRNA"/>
</dbReference>
<name>A0A6F9DFF2_9ASCI</name>
<keyword evidence="2" id="KW-0677">Repeat</keyword>
<sequence>MLKSLEQAAIECIHKHFDEVCMSEKFLDLSENEVRCFYESDELNVEVEDVLFTALVNWTNHNLQARQESFLGLFSLIRLQFVTKVFLTNIIRKEKLVRDNMNCRDLVEDVLHFQIKPDTLEKQKPRSNNVYKKWFLLTPNSTVKTLQLKEDSSCDDVQTPLHVSYQSAIVLHENKVVFCGGLSLTHNKATTSIVSFDGEVWKGEGNKKMWSLITVNHTLPNKLLINLPLALDYHQLKELKCLALDLQHNQLQKQK</sequence>
<dbReference type="SMART" id="SM00875">
    <property type="entry name" value="BACK"/>
    <property type="match status" value="1"/>
</dbReference>
<evidence type="ECO:0000256" key="2">
    <source>
        <dbReference type="ARBA" id="ARBA00022737"/>
    </source>
</evidence>
<dbReference type="Gene3D" id="1.25.40.420">
    <property type="match status" value="1"/>
</dbReference>
<dbReference type="PANTHER" id="PTHR24412:SF172">
    <property type="entry name" value="KELCH-LIKE PROTEIN 10"/>
    <property type="match status" value="1"/>
</dbReference>
<organism evidence="4">
    <name type="scientific">Phallusia mammillata</name>
    <dbReference type="NCBI Taxonomy" id="59560"/>
    <lineage>
        <taxon>Eukaryota</taxon>
        <taxon>Metazoa</taxon>
        <taxon>Chordata</taxon>
        <taxon>Tunicata</taxon>
        <taxon>Ascidiacea</taxon>
        <taxon>Phlebobranchia</taxon>
        <taxon>Ascidiidae</taxon>
        <taxon>Phallusia</taxon>
    </lineage>
</organism>
<accession>A0A6F9DFF2</accession>
<evidence type="ECO:0000259" key="3">
    <source>
        <dbReference type="SMART" id="SM00875"/>
    </source>
</evidence>
<gene>
    <name evidence="4" type="primary">Klhl12-026</name>
</gene>
<reference evidence="4" key="1">
    <citation type="submission" date="2020-04" db="EMBL/GenBank/DDBJ databases">
        <authorList>
            <person name="Neveu A P."/>
        </authorList>
    </citation>
    <scope>NUCLEOTIDE SEQUENCE</scope>
    <source>
        <tissue evidence="4">Whole embryo</tissue>
    </source>
</reference>